<dbReference type="EMBL" id="JYDR01000924">
    <property type="protein sequence ID" value="KRY63746.1"/>
    <property type="molecule type" value="Genomic_DNA"/>
</dbReference>
<dbReference type="AlphaFoldDB" id="A0A0V1DRG0"/>
<protein>
    <submittedName>
        <fullName evidence="1">Uncharacterized protein</fullName>
    </submittedName>
</protein>
<name>A0A0V1DRG0_TRIPS</name>
<organism evidence="1 2">
    <name type="scientific">Trichinella pseudospiralis</name>
    <name type="common">Parasitic roundworm</name>
    <dbReference type="NCBI Taxonomy" id="6337"/>
    <lineage>
        <taxon>Eukaryota</taxon>
        <taxon>Metazoa</taxon>
        <taxon>Ecdysozoa</taxon>
        <taxon>Nematoda</taxon>
        <taxon>Enoplea</taxon>
        <taxon>Dorylaimia</taxon>
        <taxon>Trichinellida</taxon>
        <taxon>Trichinellidae</taxon>
        <taxon>Trichinella</taxon>
    </lineage>
</organism>
<dbReference type="Proteomes" id="UP000054632">
    <property type="component" value="Unassembled WGS sequence"/>
</dbReference>
<proteinExistence type="predicted"/>
<evidence type="ECO:0000313" key="1">
    <source>
        <dbReference type="EMBL" id="KRY63746.1"/>
    </source>
</evidence>
<feature type="non-terminal residue" evidence="1">
    <location>
        <position position="75"/>
    </location>
</feature>
<evidence type="ECO:0000313" key="2">
    <source>
        <dbReference type="Proteomes" id="UP000054632"/>
    </source>
</evidence>
<comment type="caution">
    <text evidence="1">The sequence shown here is derived from an EMBL/GenBank/DDBJ whole genome shotgun (WGS) entry which is preliminary data.</text>
</comment>
<accession>A0A0V1DRG0</accession>
<gene>
    <name evidence="1" type="ORF">T4A_9391</name>
</gene>
<reference evidence="1 2" key="1">
    <citation type="submission" date="2015-01" db="EMBL/GenBank/DDBJ databases">
        <title>Evolution of Trichinella species and genotypes.</title>
        <authorList>
            <person name="Korhonen P.K."/>
            <person name="Edoardo P."/>
            <person name="Giuseppe L.R."/>
            <person name="Gasser R.B."/>
        </authorList>
    </citation>
    <scope>NUCLEOTIDE SEQUENCE [LARGE SCALE GENOMIC DNA]</scope>
    <source>
        <strain evidence="1">ISS13</strain>
    </source>
</reference>
<sequence>MQYWPFVTSVNMKPLHSTSANRVFFNLPILTSVDQRTQLTNERFDPTSSCAHRSCLLEFSSFFSMCINYGSLRVY</sequence>